<evidence type="ECO:0000256" key="2">
    <source>
        <dbReference type="ARBA" id="ARBA00022475"/>
    </source>
</evidence>
<accession>A0A0K2Y6K7</accession>
<evidence type="ECO:0000256" key="5">
    <source>
        <dbReference type="ARBA" id="ARBA00022989"/>
    </source>
</evidence>
<comment type="subcellular location">
    <subcellularLocation>
        <location evidence="1">Cell membrane</location>
        <topology evidence="1">Multi-pass membrane protein</topology>
    </subcellularLocation>
</comment>
<dbReference type="Gene3D" id="3.40.720.10">
    <property type="entry name" value="Alkaline Phosphatase, subunit A"/>
    <property type="match status" value="1"/>
</dbReference>
<keyword evidence="2" id="KW-1003">Cell membrane</keyword>
<dbReference type="InterPro" id="IPR058130">
    <property type="entry name" value="PEA_transf_C"/>
</dbReference>
<dbReference type="InterPro" id="IPR017850">
    <property type="entry name" value="Alkaline_phosphatase_core_sf"/>
</dbReference>
<keyword evidence="3" id="KW-0808">Transferase</keyword>
<keyword evidence="4" id="KW-0812">Transmembrane</keyword>
<evidence type="ECO:0000313" key="9">
    <source>
        <dbReference type="Proteomes" id="UP000043437"/>
    </source>
</evidence>
<dbReference type="Pfam" id="PF00884">
    <property type="entry name" value="Sulfatase"/>
    <property type="match status" value="1"/>
</dbReference>
<dbReference type="InterPro" id="IPR040423">
    <property type="entry name" value="PEA_transferase"/>
</dbReference>
<dbReference type="InterPro" id="IPR000917">
    <property type="entry name" value="Sulfatase_N"/>
</dbReference>
<organism evidence="8 9">
    <name type="scientific">Helicobacter ailurogastricus</name>
    <dbReference type="NCBI Taxonomy" id="1578720"/>
    <lineage>
        <taxon>Bacteria</taxon>
        <taxon>Pseudomonadati</taxon>
        <taxon>Campylobacterota</taxon>
        <taxon>Epsilonproteobacteria</taxon>
        <taxon>Campylobacterales</taxon>
        <taxon>Helicobacteraceae</taxon>
        <taxon>Helicobacter</taxon>
    </lineage>
</organism>
<evidence type="ECO:0000256" key="6">
    <source>
        <dbReference type="ARBA" id="ARBA00023136"/>
    </source>
</evidence>
<sequence>MPNLFVFDNVISSFGNTEENFEVLLNYADTETQPTPWYNQRDLGDIFNLAGYSTFWLDNQYPARDNSATELLPRRFKVVLRTSSFNTDDLDLVDLFNAKVRPKMGNKNFIAFHLIGNHLIYTERFPKSYTKFTPKDIDYKNLKVKNDKDKQIVADYVNSLYYTDHVLSEIFKLFKDKDTIIFYLSDHAQDIFQSGNTYGHKCSQYGVEIPFMVYVTDTFKQKHPEKVKLIAKAVHKPFMSDDLIHTLLPIVGIHTKDNLESKDLFSPKFDTHRKRVYCGHLEYHAP</sequence>
<dbReference type="GeneID" id="82131658"/>
<dbReference type="PANTHER" id="PTHR30443">
    <property type="entry name" value="INNER MEMBRANE PROTEIN"/>
    <property type="match status" value="1"/>
</dbReference>
<dbReference type="RefSeq" id="WP_264828383.1">
    <property type="nucleotide sequence ID" value="NZ_CDMG01000004.1"/>
</dbReference>
<evidence type="ECO:0000313" key="8">
    <source>
        <dbReference type="EMBL" id="CRI32198.1"/>
    </source>
</evidence>
<feature type="domain" description="Sulfatase N-terminal" evidence="7">
    <location>
        <begin position="4"/>
        <end position="253"/>
    </location>
</feature>
<reference evidence="9" key="1">
    <citation type="submission" date="2014-12" db="EMBL/GenBank/DDBJ databases">
        <authorList>
            <person name="Jaenicke S."/>
        </authorList>
    </citation>
    <scope>NUCLEOTIDE SEQUENCE [LARGE SCALE GENOMIC DNA]</scope>
</reference>
<dbReference type="SUPFAM" id="SSF53649">
    <property type="entry name" value="Alkaline phosphatase-like"/>
    <property type="match status" value="1"/>
</dbReference>
<evidence type="ECO:0000256" key="4">
    <source>
        <dbReference type="ARBA" id="ARBA00022692"/>
    </source>
</evidence>
<dbReference type="PANTHER" id="PTHR30443:SF2">
    <property type="entry name" value="PHOSPHOETHANOLAMINE TRANSFERASE EPTC"/>
    <property type="match status" value="1"/>
</dbReference>
<dbReference type="EMBL" id="CDMG01000004">
    <property type="protein sequence ID" value="CRI32198.1"/>
    <property type="molecule type" value="Genomic_DNA"/>
</dbReference>
<protein>
    <recommendedName>
        <fullName evidence="7">Sulfatase N-terminal domain-containing protein</fullName>
    </recommendedName>
</protein>
<keyword evidence="5" id="KW-1133">Transmembrane helix</keyword>
<name>A0A0K2Y6K7_9HELI</name>
<dbReference type="AlphaFoldDB" id="A0A0K2Y6K7"/>
<keyword evidence="6" id="KW-0472">Membrane</keyword>
<dbReference type="GO" id="GO:0016776">
    <property type="term" value="F:phosphotransferase activity, phosphate group as acceptor"/>
    <property type="evidence" value="ECO:0007669"/>
    <property type="project" value="TreeGrafter"/>
</dbReference>
<evidence type="ECO:0000256" key="3">
    <source>
        <dbReference type="ARBA" id="ARBA00022679"/>
    </source>
</evidence>
<evidence type="ECO:0000256" key="1">
    <source>
        <dbReference type="ARBA" id="ARBA00004651"/>
    </source>
</evidence>
<gene>
    <name evidence="8" type="ORF">HAL07_06730</name>
</gene>
<dbReference type="CDD" id="cd16017">
    <property type="entry name" value="LptA"/>
    <property type="match status" value="1"/>
</dbReference>
<dbReference type="Proteomes" id="UP000043437">
    <property type="component" value="Unassembled WGS sequence"/>
</dbReference>
<proteinExistence type="predicted"/>
<evidence type="ECO:0000259" key="7">
    <source>
        <dbReference type="Pfam" id="PF00884"/>
    </source>
</evidence>
<dbReference type="GO" id="GO:0009244">
    <property type="term" value="P:lipopolysaccharide core region biosynthetic process"/>
    <property type="evidence" value="ECO:0007669"/>
    <property type="project" value="TreeGrafter"/>
</dbReference>
<dbReference type="GO" id="GO:0005886">
    <property type="term" value="C:plasma membrane"/>
    <property type="evidence" value="ECO:0007669"/>
    <property type="project" value="UniProtKB-SubCell"/>
</dbReference>